<reference evidence="13 14" key="1">
    <citation type="submission" date="2009-08" db="EMBL/GenBank/DDBJ databases">
        <title>The Genome Sequence of Spizellomyces punctatus strain DAOM BR117.</title>
        <authorList>
            <consortium name="The Broad Institute Genome Sequencing Platform"/>
            <person name="Russ C."/>
            <person name="Cuomo C."/>
            <person name="Shea T."/>
            <person name="Young S.K."/>
            <person name="Zeng Q."/>
            <person name="Koehrsen M."/>
            <person name="Haas B."/>
            <person name="Borodovsky M."/>
            <person name="Guigo R."/>
            <person name="Alvarado L."/>
            <person name="Berlin A."/>
            <person name="Bochicchio J."/>
            <person name="Borenstein D."/>
            <person name="Chapman S."/>
            <person name="Chen Z."/>
            <person name="Engels R."/>
            <person name="Freedman E."/>
            <person name="Gellesch M."/>
            <person name="Goldberg J."/>
            <person name="Griggs A."/>
            <person name="Gujja S."/>
            <person name="Heiman D."/>
            <person name="Hepburn T."/>
            <person name="Howarth C."/>
            <person name="Jen D."/>
            <person name="Larson L."/>
            <person name="Lewis B."/>
            <person name="Mehta T."/>
            <person name="Park D."/>
            <person name="Pearson M."/>
            <person name="Roberts A."/>
            <person name="Saif S."/>
            <person name="Shenoy N."/>
            <person name="Sisk P."/>
            <person name="Stolte C."/>
            <person name="Sykes S."/>
            <person name="Thomson T."/>
            <person name="Walk T."/>
            <person name="White J."/>
            <person name="Yandava C."/>
            <person name="Burger G."/>
            <person name="Gray M.W."/>
            <person name="Holland P.W.H."/>
            <person name="King N."/>
            <person name="Lang F.B.F."/>
            <person name="Roger A.J."/>
            <person name="Ruiz-Trillo I."/>
            <person name="Lander E."/>
            <person name="Nusbaum C."/>
        </authorList>
    </citation>
    <scope>NUCLEOTIDE SEQUENCE [LARGE SCALE GENOMIC DNA]</scope>
    <source>
        <strain evidence="13 14">DAOM BR117</strain>
    </source>
</reference>
<dbReference type="GO" id="GO:0006370">
    <property type="term" value="P:7-methylguanosine mRNA capping"/>
    <property type="evidence" value="ECO:0007669"/>
    <property type="project" value="UniProtKB-KW"/>
</dbReference>
<sequence length="357" mass="41746">MLPVIPGKQVRGPTLSDLQRHVSMLFGARSSNGFPGAQPISFASVHLNELENENYFVSEKADGIRCLMFTTTNREGRGETYLIDRKNHYYYLDLGLPIPGKPRQSHFDTVLDGELVLDEYEDGRQVLWFLLFDCIVIDGKTLVDRPYTKRLGYLKENILKPYKELLQTDWEYAQRQPFRMDLKELQLSYHLQKVFEVIPTLKHKSDGIIFTSSVAPYSCGTCDKMLKWKPSDENTVDFKVRVDGTPDNPRYFLSLWEGQNQYSEYGELTLDADDRKRWLNRPPDGAIIECRYDPEWPGRWRFTRFRDDKQHANHRNTYVKIMQSIRDGVDKQALVSHAPKIRAKWKEREAQERATRG</sequence>
<evidence type="ECO:0000259" key="12">
    <source>
        <dbReference type="Pfam" id="PF03919"/>
    </source>
</evidence>
<dbReference type="GO" id="GO:0005634">
    <property type="term" value="C:nucleus"/>
    <property type="evidence" value="ECO:0007669"/>
    <property type="project" value="UniProtKB-SubCell"/>
</dbReference>
<proteinExistence type="predicted"/>
<dbReference type="InterPro" id="IPR012340">
    <property type="entry name" value="NA-bd_OB-fold"/>
</dbReference>
<evidence type="ECO:0000256" key="3">
    <source>
        <dbReference type="ARBA" id="ARBA00022664"/>
    </source>
</evidence>
<dbReference type="SUPFAM" id="SSF56091">
    <property type="entry name" value="DNA ligase/mRNA capping enzyme, catalytic domain"/>
    <property type="match status" value="1"/>
</dbReference>
<feature type="domain" description="mRNA capping enzyme C-terminal" evidence="12">
    <location>
        <begin position="233"/>
        <end position="335"/>
    </location>
</feature>
<dbReference type="RefSeq" id="XP_016608770.1">
    <property type="nucleotide sequence ID" value="XM_016752094.1"/>
</dbReference>
<dbReference type="InParanoid" id="A0A0L0HGZ3"/>
<comment type="subcellular location">
    <subcellularLocation>
        <location evidence="1">Nucleus</location>
    </subcellularLocation>
</comment>
<dbReference type="eggNOG" id="KOG2386">
    <property type="taxonomic scope" value="Eukaryota"/>
</dbReference>
<keyword evidence="9" id="KW-0539">Nucleus</keyword>
<dbReference type="OMA" id="KDYYVCE"/>
<keyword evidence="4" id="KW-0808">Transferase</keyword>
<keyword evidence="14" id="KW-1185">Reference proteome</keyword>
<gene>
    <name evidence="13" type="ORF">SPPG_03847</name>
</gene>
<dbReference type="CDD" id="cd07895">
    <property type="entry name" value="Adenylation_mRNA_capping"/>
    <property type="match status" value="1"/>
</dbReference>
<keyword evidence="8" id="KW-0342">GTP-binding</keyword>
<evidence type="ECO:0000313" key="13">
    <source>
        <dbReference type="EMBL" id="KND00731.1"/>
    </source>
</evidence>
<evidence type="ECO:0000256" key="10">
    <source>
        <dbReference type="ARBA" id="ARBA00044624"/>
    </source>
</evidence>
<dbReference type="EMBL" id="KQ257455">
    <property type="protein sequence ID" value="KND00731.1"/>
    <property type="molecule type" value="Genomic_DNA"/>
</dbReference>
<dbReference type="GO" id="GO:0004484">
    <property type="term" value="F:mRNA guanylyltransferase activity"/>
    <property type="evidence" value="ECO:0007669"/>
    <property type="project" value="UniProtKB-EC"/>
</dbReference>
<name>A0A0L0HGZ3_SPIPD</name>
<organism evidence="13 14">
    <name type="scientific">Spizellomyces punctatus (strain DAOM BR117)</name>
    <dbReference type="NCBI Taxonomy" id="645134"/>
    <lineage>
        <taxon>Eukaryota</taxon>
        <taxon>Fungi</taxon>
        <taxon>Fungi incertae sedis</taxon>
        <taxon>Chytridiomycota</taxon>
        <taxon>Chytridiomycota incertae sedis</taxon>
        <taxon>Chytridiomycetes</taxon>
        <taxon>Spizellomycetales</taxon>
        <taxon>Spizellomycetaceae</taxon>
        <taxon>Spizellomyces</taxon>
    </lineage>
</organism>
<dbReference type="InterPro" id="IPR001339">
    <property type="entry name" value="mRNA_cap_enzyme_adenylation"/>
</dbReference>
<dbReference type="FunCoup" id="A0A0L0HGZ3">
    <property type="interactions" value="482"/>
</dbReference>
<dbReference type="GeneID" id="27687332"/>
<dbReference type="EC" id="2.7.7.50" evidence="2"/>
<keyword evidence="7" id="KW-0506">mRNA capping</keyword>
<dbReference type="Gene3D" id="3.30.470.30">
    <property type="entry name" value="DNA ligase/mRNA capping enzyme"/>
    <property type="match status" value="1"/>
</dbReference>
<evidence type="ECO:0000313" key="14">
    <source>
        <dbReference type="Proteomes" id="UP000053201"/>
    </source>
</evidence>
<dbReference type="SUPFAM" id="SSF50249">
    <property type="entry name" value="Nucleic acid-binding proteins"/>
    <property type="match status" value="1"/>
</dbReference>
<keyword evidence="3" id="KW-0507">mRNA processing</keyword>
<dbReference type="Proteomes" id="UP000053201">
    <property type="component" value="Unassembled WGS sequence"/>
</dbReference>
<keyword evidence="6" id="KW-0547">Nucleotide-binding</keyword>
<accession>A0A0L0HGZ3</accession>
<dbReference type="PANTHER" id="PTHR10367">
    <property type="entry name" value="MRNA-CAPPING ENZYME"/>
    <property type="match status" value="1"/>
</dbReference>
<evidence type="ECO:0000256" key="9">
    <source>
        <dbReference type="ARBA" id="ARBA00023242"/>
    </source>
</evidence>
<evidence type="ECO:0000256" key="4">
    <source>
        <dbReference type="ARBA" id="ARBA00022679"/>
    </source>
</evidence>
<dbReference type="InterPro" id="IPR051029">
    <property type="entry name" value="mRNA_Capping_Enz/RNA_Phosphat"/>
</dbReference>
<dbReference type="GO" id="GO:0005524">
    <property type="term" value="F:ATP binding"/>
    <property type="evidence" value="ECO:0007669"/>
    <property type="project" value="InterPro"/>
</dbReference>
<dbReference type="Gene3D" id="2.40.50.140">
    <property type="entry name" value="Nucleic acid-binding proteins"/>
    <property type="match status" value="1"/>
</dbReference>
<protein>
    <recommendedName>
        <fullName evidence="2">mRNA guanylyltransferase</fullName>
        <ecNumber evidence="2">2.7.7.50</ecNumber>
    </recommendedName>
</protein>
<dbReference type="InterPro" id="IPR013846">
    <property type="entry name" value="mRNA_cap_enzyme_C"/>
</dbReference>
<keyword evidence="5" id="KW-0548">Nucleotidyltransferase</keyword>
<comment type="catalytic activity">
    <reaction evidence="10">
        <text>a 5'-end diphospho-ribonucleoside in mRNA + GTP + H(+) = a 5'-end (5'-triphosphoguanosine)-ribonucleoside in mRNA + diphosphate</text>
        <dbReference type="Rhea" id="RHEA:67012"/>
        <dbReference type="Rhea" id="RHEA-COMP:17165"/>
        <dbReference type="Rhea" id="RHEA-COMP:17166"/>
        <dbReference type="ChEBI" id="CHEBI:15378"/>
        <dbReference type="ChEBI" id="CHEBI:33019"/>
        <dbReference type="ChEBI" id="CHEBI:37565"/>
        <dbReference type="ChEBI" id="CHEBI:167616"/>
        <dbReference type="ChEBI" id="CHEBI:167617"/>
        <dbReference type="EC" id="2.7.7.50"/>
    </reaction>
    <physiologicalReaction direction="left-to-right" evidence="10">
        <dbReference type="Rhea" id="RHEA:67013"/>
    </physiologicalReaction>
</comment>
<dbReference type="PANTHER" id="PTHR10367:SF17">
    <property type="entry name" value="MRNA-CAPPING ENZYME"/>
    <property type="match status" value="1"/>
</dbReference>
<dbReference type="GO" id="GO:0005525">
    <property type="term" value="F:GTP binding"/>
    <property type="evidence" value="ECO:0007669"/>
    <property type="project" value="UniProtKB-KW"/>
</dbReference>
<dbReference type="AlphaFoldDB" id="A0A0L0HGZ3"/>
<evidence type="ECO:0000256" key="2">
    <source>
        <dbReference type="ARBA" id="ARBA00012475"/>
    </source>
</evidence>
<dbReference type="VEuPathDB" id="FungiDB:SPPG_03847"/>
<dbReference type="STRING" id="645134.A0A0L0HGZ3"/>
<evidence type="ECO:0000259" key="11">
    <source>
        <dbReference type="Pfam" id="PF01331"/>
    </source>
</evidence>
<dbReference type="Pfam" id="PF01331">
    <property type="entry name" value="mRNA_cap_enzyme"/>
    <property type="match status" value="1"/>
</dbReference>
<evidence type="ECO:0000256" key="6">
    <source>
        <dbReference type="ARBA" id="ARBA00022741"/>
    </source>
</evidence>
<dbReference type="OrthoDB" id="200924at2759"/>
<evidence type="ECO:0000256" key="1">
    <source>
        <dbReference type="ARBA" id="ARBA00004123"/>
    </source>
</evidence>
<evidence type="ECO:0000256" key="5">
    <source>
        <dbReference type="ARBA" id="ARBA00022695"/>
    </source>
</evidence>
<feature type="domain" description="mRNA capping enzyme adenylation" evidence="11">
    <location>
        <begin position="38"/>
        <end position="229"/>
    </location>
</feature>
<evidence type="ECO:0000256" key="7">
    <source>
        <dbReference type="ARBA" id="ARBA00023042"/>
    </source>
</evidence>
<dbReference type="Pfam" id="PF03919">
    <property type="entry name" value="mRNA_cap_C"/>
    <property type="match status" value="1"/>
</dbReference>
<evidence type="ECO:0000256" key="8">
    <source>
        <dbReference type="ARBA" id="ARBA00023134"/>
    </source>
</evidence>